<dbReference type="PROSITE" id="PS51257">
    <property type="entry name" value="PROKAR_LIPOPROTEIN"/>
    <property type="match status" value="1"/>
</dbReference>
<dbReference type="Gene3D" id="3.90.640.20">
    <property type="entry name" value="Heat-shock cognate protein, ATPase"/>
    <property type="match status" value="1"/>
</dbReference>
<organism evidence="2 3">
    <name type="scientific">Thiothrix winogradskyi</name>
    <dbReference type="NCBI Taxonomy" id="96472"/>
    <lineage>
        <taxon>Bacteria</taxon>
        <taxon>Pseudomonadati</taxon>
        <taxon>Pseudomonadota</taxon>
        <taxon>Gammaproteobacteria</taxon>
        <taxon>Thiotrichales</taxon>
        <taxon>Thiotrichaceae</taxon>
        <taxon>Thiothrix</taxon>
    </lineage>
</organism>
<gene>
    <name evidence="2" type="ORF">L2Y54_02000</name>
</gene>
<keyword evidence="3" id="KW-1185">Reference proteome</keyword>
<feature type="domain" description="DUF3298" evidence="1">
    <location>
        <begin position="179"/>
        <end position="259"/>
    </location>
</feature>
<dbReference type="InterPro" id="IPR037126">
    <property type="entry name" value="PdaC/RsiV-like_sf"/>
</dbReference>
<dbReference type="InterPro" id="IPR021729">
    <property type="entry name" value="DUF3298"/>
</dbReference>
<dbReference type="Pfam" id="PF11738">
    <property type="entry name" value="DUF3298"/>
    <property type="match status" value="1"/>
</dbReference>
<accession>A0ABY3T1I0</accession>
<dbReference type="Gene3D" id="3.30.565.40">
    <property type="entry name" value="Fervidobacterium nodosum Rt17-B1 like"/>
    <property type="match status" value="1"/>
</dbReference>
<protein>
    <submittedName>
        <fullName evidence="2">DUF3298 and DUF4163 domain-containing protein</fullName>
    </submittedName>
</protein>
<reference evidence="2" key="1">
    <citation type="journal article" date="2022" name="Microorganisms">
        <title>Two New Species of Filamentous Sulfur Bacteria of the Genus Thiothrix, Thiothrix winogradskyi sp. nov. and 'Candidatus Thiothrix sulfatifontis' sp. nov.</title>
        <authorList>
            <person name="Ravin N.V."/>
            <person name="Rossetti S."/>
            <person name="Beletsky A.V."/>
            <person name="Kadnikov V.V."/>
            <person name="Rudenko T.S."/>
            <person name="Smolyakov D.D."/>
            <person name="Moskvitina M.I."/>
            <person name="Gureeva M.V."/>
            <person name="Mardanov A.V."/>
            <person name="Grabovich M.Y."/>
        </authorList>
    </citation>
    <scope>NUCLEOTIDE SEQUENCE</scope>
    <source>
        <strain evidence="2">CT3</strain>
    </source>
</reference>
<evidence type="ECO:0000313" key="2">
    <source>
        <dbReference type="EMBL" id="UJS24830.1"/>
    </source>
</evidence>
<dbReference type="EMBL" id="CP091244">
    <property type="protein sequence ID" value="UJS24830.1"/>
    <property type="molecule type" value="Genomic_DNA"/>
</dbReference>
<evidence type="ECO:0000313" key="3">
    <source>
        <dbReference type="Proteomes" id="UP001054801"/>
    </source>
</evidence>
<name>A0ABY3T1I0_9GAMM</name>
<evidence type="ECO:0000259" key="1">
    <source>
        <dbReference type="Pfam" id="PF11738"/>
    </source>
</evidence>
<proteinExistence type="predicted"/>
<dbReference type="Proteomes" id="UP001054801">
    <property type="component" value="Chromosome"/>
</dbReference>
<sequence length="276" mass="29572">MMLAKSMLLVASLLLITGCKLELPSLGGSSISGPLTLETVTFERLGGPQCPDVAGTTPENMRCASLRLIYPKIVAAGTPAAAAVINQYIQEQLLEYSDAEGKPPATPDELASMFVADYNDVPEAAGLWEMVREVEVSFASEHLATLKIHESGYTGGAHPFSGQRYAVFDVNTGKQLTLNDLLVAGYEERLNVAGEQAFRQERGLDAKISLEEAGFWFANGIFKVNTNVGVSGNGLVFNFNPYEVAPYAMGPTEFTVAYDEINALIPDGSLLAALAR</sequence>
<dbReference type="RefSeq" id="WP_236499538.1">
    <property type="nucleotide sequence ID" value="NZ_CP091244.1"/>
</dbReference>